<evidence type="ECO:0000259" key="7">
    <source>
        <dbReference type="Pfam" id="PF01432"/>
    </source>
</evidence>
<dbReference type="Pfam" id="PF08439">
    <property type="entry name" value="Peptidase_M3_N"/>
    <property type="match status" value="1"/>
</dbReference>
<organism evidence="9 10">
    <name type="scientific">Nitrospira defluvii</name>
    <dbReference type="NCBI Taxonomy" id="330214"/>
    <lineage>
        <taxon>Bacteria</taxon>
        <taxon>Pseudomonadati</taxon>
        <taxon>Nitrospirota</taxon>
        <taxon>Nitrospiria</taxon>
        <taxon>Nitrospirales</taxon>
        <taxon>Nitrospiraceae</taxon>
        <taxon>Nitrospira</taxon>
    </lineage>
</organism>
<keyword evidence="5 6" id="KW-0482">Metalloprotease</keyword>
<keyword evidence="10" id="KW-1185">Reference proteome</keyword>
<proteinExistence type="inferred from homology"/>
<sequence length="605" mass="69053">MAVSRKTAPSRITRRATTSREFADHWELADLVSDPVKQFDRYLKDLSAKVTRFESARTELAATIPEQTFLNLLTLSEQIARESGRLSAYAYLWFSEDTKHLQARSFKTKVEEQLTALQNHLLFFDLWWQSVDDKNAERLMANSGDFRYHLETIRRFKPHTLSEPEEKIINIKNITGQSAVHQLYDVVTNGFTFTLRVGGKKKTLNREALSAYLRSPKALVREAAYREMYRVYEAQQDLLGEIYKALVNDWKAENLQLRHYKTPLASRNLSNDIPDAAVEALLAVCMKNAPIFQRYFGLKAKLCKIPTMNRYHIYAPHRAEQKTYRYADAVRMVLDAYYGFSPRLAELAQRVFADRHIDARTKPGKMGGAYCYSVTPNLTPYVMLNFTGEARDIATMAHELGHAVHAMMAEQHTVFTFHSTLPLAETASVFGERILSDALMASESSRAVKQSLLVNQLDDIYATVMRQAYFVAFERTAHDMVAQGATTTDLAATYMTLLRQQFGKSLRVPREFQWEWLTIPHLYASPFYCYAYSFGNLLVLALYRMYQEQGSAFVPKYLDLLAAGGSKAPQAILAEVGVDMNSQAFWQSGFDAIKGMVDQLEQTMK</sequence>
<evidence type="ECO:0000256" key="3">
    <source>
        <dbReference type="ARBA" id="ARBA00022801"/>
    </source>
</evidence>
<dbReference type="RefSeq" id="WP_213042299.1">
    <property type="nucleotide sequence ID" value="NZ_CAJNBJ010000016.1"/>
</dbReference>
<evidence type="ECO:0000256" key="5">
    <source>
        <dbReference type="ARBA" id="ARBA00023049"/>
    </source>
</evidence>
<dbReference type="Gene3D" id="1.10.1370.20">
    <property type="entry name" value="Oligoendopeptidase f, C-terminal domain"/>
    <property type="match status" value="1"/>
</dbReference>
<comment type="caution">
    <text evidence="9">The sequence shown here is derived from an EMBL/GenBank/DDBJ whole genome shotgun (WGS) entry which is preliminary data.</text>
</comment>
<evidence type="ECO:0000259" key="8">
    <source>
        <dbReference type="Pfam" id="PF08439"/>
    </source>
</evidence>
<dbReference type="Gene3D" id="1.20.140.70">
    <property type="entry name" value="Oligopeptidase f, N-terminal domain"/>
    <property type="match status" value="1"/>
</dbReference>
<protein>
    <submittedName>
        <fullName evidence="9">Oligoendopeptidase F</fullName>
        <ecNumber evidence="9">3.4.24.-</ecNumber>
    </submittedName>
</protein>
<comment type="similarity">
    <text evidence="6">Belongs to the peptidase M3 family.</text>
</comment>
<dbReference type="GO" id="GO:0016787">
    <property type="term" value="F:hydrolase activity"/>
    <property type="evidence" value="ECO:0007669"/>
    <property type="project" value="UniProtKB-KW"/>
</dbReference>
<gene>
    <name evidence="9" type="ORF">NSPZN2_30090</name>
</gene>
<keyword evidence="2 6" id="KW-0479">Metal-binding</keyword>
<dbReference type="Proteomes" id="UP000675880">
    <property type="component" value="Unassembled WGS sequence"/>
</dbReference>
<feature type="domain" description="Oligopeptidase F N-terminal" evidence="8">
    <location>
        <begin position="128"/>
        <end position="193"/>
    </location>
</feature>
<keyword evidence="4 6" id="KW-0862">Zinc</keyword>
<keyword evidence="3 6" id="KW-0378">Hydrolase</keyword>
<keyword evidence="1 6" id="KW-0645">Protease</keyword>
<dbReference type="CDD" id="cd09610">
    <property type="entry name" value="M3B_PepF"/>
    <property type="match status" value="1"/>
</dbReference>
<accession>A0ABM8REW0</accession>
<evidence type="ECO:0000313" key="10">
    <source>
        <dbReference type="Proteomes" id="UP000675880"/>
    </source>
</evidence>
<dbReference type="Pfam" id="PF01432">
    <property type="entry name" value="Peptidase_M3"/>
    <property type="match status" value="1"/>
</dbReference>
<evidence type="ECO:0000256" key="6">
    <source>
        <dbReference type="RuleBase" id="RU003435"/>
    </source>
</evidence>
<evidence type="ECO:0000256" key="4">
    <source>
        <dbReference type="ARBA" id="ARBA00022833"/>
    </source>
</evidence>
<dbReference type="SUPFAM" id="SSF55486">
    <property type="entry name" value="Metalloproteases ('zincins'), catalytic domain"/>
    <property type="match status" value="1"/>
</dbReference>
<dbReference type="EC" id="3.4.24.-" evidence="9"/>
<dbReference type="InterPro" id="IPR001567">
    <property type="entry name" value="Pept_M3A_M3B_dom"/>
</dbReference>
<dbReference type="InterPro" id="IPR013647">
    <property type="entry name" value="OligopepF_N_dom"/>
</dbReference>
<comment type="cofactor">
    <cofactor evidence="6">
        <name>Zn(2+)</name>
        <dbReference type="ChEBI" id="CHEBI:29105"/>
    </cofactor>
    <text evidence="6">Binds 1 zinc ion.</text>
</comment>
<dbReference type="PANTHER" id="PTHR11804">
    <property type="entry name" value="PROTEASE M3 THIMET OLIGOPEPTIDASE-RELATED"/>
    <property type="match status" value="1"/>
</dbReference>
<evidence type="ECO:0000313" key="9">
    <source>
        <dbReference type="EMBL" id="CAE6749302.1"/>
    </source>
</evidence>
<dbReference type="InterPro" id="IPR042088">
    <property type="entry name" value="OligoPept_F_C"/>
</dbReference>
<name>A0ABM8REW0_9BACT</name>
<reference evidence="9 10" key="1">
    <citation type="submission" date="2021-02" db="EMBL/GenBank/DDBJ databases">
        <authorList>
            <person name="Han P."/>
        </authorList>
    </citation>
    <scope>NUCLEOTIDE SEQUENCE [LARGE SCALE GENOMIC DNA]</scope>
    <source>
        <strain evidence="9">Candidatus Nitrospira sp. ZN2</strain>
    </source>
</reference>
<feature type="domain" description="Peptidase M3A/M3B catalytic" evidence="7">
    <location>
        <begin position="212"/>
        <end position="590"/>
    </location>
</feature>
<dbReference type="EMBL" id="CAJNBJ010000016">
    <property type="protein sequence ID" value="CAE6749302.1"/>
    <property type="molecule type" value="Genomic_DNA"/>
</dbReference>
<dbReference type="PANTHER" id="PTHR11804:SF5">
    <property type="entry name" value="OLIGOENDOPEPTIDASE F"/>
    <property type="match status" value="1"/>
</dbReference>
<dbReference type="InterPro" id="IPR045090">
    <property type="entry name" value="Pept_M3A_M3B"/>
</dbReference>
<evidence type="ECO:0000256" key="1">
    <source>
        <dbReference type="ARBA" id="ARBA00022670"/>
    </source>
</evidence>
<evidence type="ECO:0000256" key="2">
    <source>
        <dbReference type="ARBA" id="ARBA00022723"/>
    </source>
</evidence>